<dbReference type="EMBL" id="JYJA01000037">
    <property type="protein sequence ID" value="KJL41617.1"/>
    <property type="molecule type" value="Genomic_DNA"/>
</dbReference>
<dbReference type="PATRIC" id="fig|69370.6.peg.2893"/>
<gene>
    <name evidence="1" type="ORF">RS82_02847</name>
</gene>
<dbReference type="RefSeq" id="WP_045300449.1">
    <property type="nucleotide sequence ID" value="NZ_JYJA01000037.1"/>
</dbReference>
<comment type="caution">
    <text evidence="1">The sequence shown here is derived from an EMBL/GenBank/DDBJ whole genome shotgun (WGS) entry which is preliminary data.</text>
</comment>
<accession>A0A0M2HBP4</accession>
<protein>
    <submittedName>
        <fullName evidence="1">Uncharacterized protein</fullName>
    </submittedName>
</protein>
<name>A0A0M2HBP4_MICTR</name>
<organism evidence="1 2">
    <name type="scientific">Microbacterium trichothecenolyticum</name>
    <name type="common">Aureobacterium trichothecenolyticum</name>
    <dbReference type="NCBI Taxonomy" id="69370"/>
    <lineage>
        <taxon>Bacteria</taxon>
        <taxon>Bacillati</taxon>
        <taxon>Actinomycetota</taxon>
        <taxon>Actinomycetes</taxon>
        <taxon>Micrococcales</taxon>
        <taxon>Microbacteriaceae</taxon>
        <taxon>Microbacterium</taxon>
    </lineage>
</organism>
<dbReference type="AlphaFoldDB" id="A0A0M2HBP4"/>
<evidence type="ECO:0000313" key="1">
    <source>
        <dbReference type="EMBL" id="KJL41617.1"/>
    </source>
</evidence>
<evidence type="ECO:0000313" key="2">
    <source>
        <dbReference type="Proteomes" id="UP000034098"/>
    </source>
</evidence>
<keyword evidence="2" id="KW-1185">Reference proteome</keyword>
<reference evidence="1 2" key="1">
    <citation type="submission" date="2015-02" db="EMBL/GenBank/DDBJ databases">
        <title>Draft genome sequences of ten Microbacterium spp. with emphasis on heavy metal contaminated environments.</title>
        <authorList>
            <person name="Corretto E."/>
        </authorList>
    </citation>
    <scope>NUCLEOTIDE SEQUENCE [LARGE SCALE GENOMIC DNA]</scope>
    <source>
        <strain evidence="1 2">DSM 8608</strain>
    </source>
</reference>
<proteinExistence type="predicted"/>
<sequence>MKTKRLARTPSRLPRRGHVLVTVSVVDENGFTSQYETVEVPVGALRDGVAAIHLAAVDAAAEADSRSA</sequence>
<dbReference type="Proteomes" id="UP000034098">
    <property type="component" value="Unassembled WGS sequence"/>
</dbReference>
<dbReference type="OrthoDB" id="5073305at2"/>